<dbReference type="EMBL" id="OW240912">
    <property type="protein sequence ID" value="CAH2224481.1"/>
    <property type="molecule type" value="Genomic_DNA"/>
</dbReference>
<name>A0AAD1VNH8_PELCU</name>
<reference evidence="1" key="1">
    <citation type="submission" date="2022-03" db="EMBL/GenBank/DDBJ databases">
        <authorList>
            <person name="Alioto T."/>
            <person name="Alioto T."/>
            <person name="Gomez Garrido J."/>
        </authorList>
    </citation>
    <scope>NUCLEOTIDE SEQUENCE</scope>
</reference>
<evidence type="ECO:0000313" key="2">
    <source>
        <dbReference type="Proteomes" id="UP001295444"/>
    </source>
</evidence>
<accession>A0AAD1VNH8</accession>
<gene>
    <name evidence="1" type="ORF">PECUL_23A022905</name>
</gene>
<keyword evidence="2" id="KW-1185">Reference proteome</keyword>
<dbReference type="AlphaFoldDB" id="A0AAD1VNH8"/>
<organism evidence="1 2">
    <name type="scientific">Pelobates cultripes</name>
    <name type="common">Western spadefoot toad</name>
    <dbReference type="NCBI Taxonomy" id="61616"/>
    <lineage>
        <taxon>Eukaryota</taxon>
        <taxon>Metazoa</taxon>
        <taxon>Chordata</taxon>
        <taxon>Craniata</taxon>
        <taxon>Vertebrata</taxon>
        <taxon>Euteleostomi</taxon>
        <taxon>Amphibia</taxon>
        <taxon>Batrachia</taxon>
        <taxon>Anura</taxon>
        <taxon>Pelobatoidea</taxon>
        <taxon>Pelobatidae</taxon>
        <taxon>Pelobates</taxon>
    </lineage>
</organism>
<proteinExistence type="predicted"/>
<sequence>MELTLTLIIRKYLEKFSSPSPYCQEPRKALIATESTSGSNTTTFLHIPRTGKLKRRPKAYQSLTIHDLEKLIGGAYIHGDSNPDSDIYPNHTETPTRDAHKSLTLALLQNSPTSALYYSGRCSLKWPPPNRRYPAH</sequence>
<evidence type="ECO:0000313" key="1">
    <source>
        <dbReference type="EMBL" id="CAH2224481.1"/>
    </source>
</evidence>
<dbReference type="Proteomes" id="UP001295444">
    <property type="component" value="Chromosome 01"/>
</dbReference>
<protein>
    <submittedName>
        <fullName evidence="1">Uncharacterized protein</fullName>
    </submittedName>
</protein>